<feature type="domain" description="Major facilitator superfamily (MFS) profile" evidence="8">
    <location>
        <begin position="31"/>
        <end position="456"/>
    </location>
</feature>
<name>A0A127A5H0_9MICC</name>
<feature type="transmembrane region" description="Helical" evidence="7">
    <location>
        <begin position="188"/>
        <end position="205"/>
    </location>
</feature>
<dbReference type="InterPro" id="IPR020846">
    <property type="entry name" value="MFS_dom"/>
</dbReference>
<dbReference type="OrthoDB" id="9787026at2"/>
<accession>A0A127A5H0</accession>
<protein>
    <submittedName>
        <fullName evidence="9">Major facilitator family protein transporter</fullName>
    </submittedName>
</protein>
<feature type="region of interest" description="Disordered" evidence="6">
    <location>
        <begin position="241"/>
        <end position="264"/>
    </location>
</feature>
<feature type="transmembrane region" description="Helical" evidence="7">
    <location>
        <begin position="155"/>
        <end position="176"/>
    </location>
</feature>
<feature type="transmembrane region" description="Helical" evidence="7">
    <location>
        <begin position="311"/>
        <end position="331"/>
    </location>
</feature>
<evidence type="ECO:0000256" key="1">
    <source>
        <dbReference type="ARBA" id="ARBA00004651"/>
    </source>
</evidence>
<sequence>MASLPSTSAMTSSRISDHLDRLPIGRVHWKVVVAVGLGLFFDMYEVFLSGSMSVALGKDFRLSGVELKLLLASAFLGMFLGAAFLGRLADRLGRRRAFLFNLVWYSVWSLIGAFSPNAVFLVFARFMAGIGVGAEYPVADAYLSDVLPKDKRGRMATWAYTSSFVAVPVVGFLALWLNTAPLAGISGWRWLLGLGGIGAVVVLFLRRSLPESPRWLNSVGRTQEAAQALEVFARGAGTSISELEKAAPPQAEAGSRRGTDQDERRSLTRLMKAPYRNRLTMLVIFHLFQTFGYYGFGTLAALVLVASGHSVTSSLLFTALSFLGYPIGSLISTPLVAKFERKYLLIASILALGVSGVGFAVSGNDVLIVAFGFLTTMISNVFSNVFHIYQAEIFPTALRATAVGWTYSLSRLSSGALPFVLLPVLDSFGALAMFGVVAVALLIIATAVAVFGPLTTRRSLAEINPV</sequence>
<reference evidence="9 10" key="1">
    <citation type="submission" date="2016-02" db="EMBL/GenBank/DDBJ databases">
        <title>Complete genome of Sinomonas atrocyanea KCTC 3377.</title>
        <authorList>
            <person name="Kim K.M."/>
        </authorList>
    </citation>
    <scope>NUCLEOTIDE SEQUENCE [LARGE SCALE GENOMIC DNA]</scope>
    <source>
        <strain evidence="9 10">KCTC 3377</strain>
    </source>
</reference>
<feature type="transmembrane region" description="Helical" evidence="7">
    <location>
        <begin position="343"/>
        <end position="361"/>
    </location>
</feature>
<dbReference type="AlphaFoldDB" id="A0A127A5H0"/>
<dbReference type="PANTHER" id="PTHR23511:SF34">
    <property type="entry name" value="SYNAPTIC VESICLE GLYCOPROTEIN 2"/>
    <property type="match status" value="1"/>
</dbReference>
<dbReference type="SUPFAM" id="SSF103473">
    <property type="entry name" value="MFS general substrate transporter"/>
    <property type="match status" value="1"/>
</dbReference>
<evidence type="ECO:0000256" key="3">
    <source>
        <dbReference type="ARBA" id="ARBA00022692"/>
    </source>
</evidence>
<dbReference type="PANTHER" id="PTHR23511">
    <property type="entry name" value="SYNAPTIC VESICLE GLYCOPROTEIN 2"/>
    <property type="match status" value="1"/>
</dbReference>
<dbReference type="PATRIC" id="fig|37927.3.peg.3296"/>
<dbReference type="PROSITE" id="PS50850">
    <property type="entry name" value="MFS"/>
    <property type="match status" value="1"/>
</dbReference>
<feature type="transmembrane region" description="Helical" evidence="7">
    <location>
        <begin position="67"/>
        <end position="85"/>
    </location>
</feature>
<dbReference type="GO" id="GO:0005886">
    <property type="term" value="C:plasma membrane"/>
    <property type="evidence" value="ECO:0007669"/>
    <property type="project" value="UniProtKB-SubCell"/>
</dbReference>
<dbReference type="EMBL" id="CP014518">
    <property type="protein sequence ID" value="AMM33875.1"/>
    <property type="molecule type" value="Genomic_DNA"/>
</dbReference>
<evidence type="ECO:0000256" key="7">
    <source>
        <dbReference type="SAM" id="Phobius"/>
    </source>
</evidence>
<feature type="transmembrane region" description="Helical" evidence="7">
    <location>
        <begin position="367"/>
        <end position="389"/>
    </location>
</feature>
<feature type="transmembrane region" description="Helical" evidence="7">
    <location>
        <begin position="401"/>
        <end position="422"/>
    </location>
</feature>
<feature type="compositionally biased region" description="Basic and acidic residues" evidence="6">
    <location>
        <begin position="254"/>
        <end position="264"/>
    </location>
</feature>
<dbReference type="STRING" id="37927.SA2016_3211"/>
<keyword evidence="3 7" id="KW-0812">Transmembrane</keyword>
<evidence type="ECO:0000313" key="10">
    <source>
        <dbReference type="Proteomes" id="UP000070134"/>
    </source>
</evidence>
<keyword evidence="5 7" id="KW-0472">Membrane</keyword>
<evidence type="ECO:0000313" key="9">
    <source>
        <dbReference type="EMBL" id="AMM33875.1"/>
    </source>
</evidence>
<dbReference type="CDD" id="cd17316">
    <property type="entry name" value="MFS_SV2_like"/>
    <property type="match status" value="1"/>
</dbReference>
<evidence type="ECO:0000256" key="6">
    <source>
        <dbReference type="SAM" id="MobiDB-lite"/>
    </source>
</evidence>
<dbReference type="KEGG" id="satk:SA2016_3211"/>
<comment type="subcellular location">
    <subcellularLocation>
        <location evidence="1">Cell membrane</location>
        <topology evidence="1">Multi-pass membrane protein</topology>
    </subcellularLocation>
</comment>
<keyword evidence="4 7" id="KW-1133">Transmembrane helix</keyword>
<dbReference type="Proteomes" id="UP000070134">
    <property type="component" value="Chromosome"/>
</dbReference>
<proteinExistence type="predicted"/>
<dbReference type="InterPro" id="IPR036259">
    <property type="entry name" value="MFS_trans_sf"/>
</dbReference>
<dbReference type="Pfam" id="PF00083">
    <property type="entry name" value="Sugar_tr"/>
    <property type="match status" value="1"/>
</dbReference>
<dbReference type="Gene3D" id="1.20.1250.20">
    <property type="entry name" value="MFS general substrate transporter like domains"/>
    <property type="match status" value="1"/>
</dbReference>
<feature type="transmembrane region" description="Helical" evidence="7">
    <location>
        <begin position="279"/>
        <end position="305"/>
    </location>
</feature>
<feature type="transmembrane region" description="Helical" evidence="7">
    <location>
        <begin position="428"/>
        <end position="451"/>
    </location>
</feature>
<dbReference type="RefSeq" id="WP_084249588.1">
    <property type="nucleotide sequence ID" value="NZ_BJMO01000068.1"/>
</dbReference>
<keyword evidence="10" id="KW-1185">Reference proteome</keyword>
<evidence type="ECO:0000256" key="2">
    <source>
        <dbReference type="ARBA" id="ARBA00022448"/>
    </source>
</evidence>
<evidence type="ECO:0000256" key="4">
    <source>
        <dbReference type="ARBA" id="ARBA00022989"/>
    </source>
</evidence>
<organism evidence="9 10">
    <name type="scientific">Sinomonas atrocyanea</name>
    <dbReference type="NCBI Taxonomy" id="37927"/>
    <lineage>
        <taxon>Bacteria</taxon>
        <taxon>Bacillati</taxon>
        <taxon>Actinomycetota</taxon>
        <taxon>Actinomycetes</taxon>
        <taxon>Micrococcales</taxon>
        <taxon>Micrococcaceae</taxon>
        <taxon>Sinomonas</taxon>
    </lineage>
</organism>
<evidence type="ECO:0000259" key="8">
    <source>
        <dbReference type="PROSITE" id="PS50850"/>
    </source>
</evidence>
<evidence type="ECO:0000256" key="5">
    <source>
        <dbReference type="ARBA" id="ARBA00023136"/>
    </source>
</evidence>
<feature type="transmembrane region" description="Helical" evidence="7">
    <location>
        <begin position="27"/>
        <end position="47"/>
    </location>
</feature>
<dbReference type="GO" id="GO:0022857">
    <property type="term" value="F:transmembrane transporter activity"/>
    <property type="evidence" value="ECO:0007669"/>
    <property type="project" value="InterPro"/>
</dbReference>
<dbReference type="InterPro" id="IPR005828">
    <property type="entry name" value="MFS_sugar_transport-like"/>
</dbReference>
<keyword evidence="2" id="KW-0813">Transport</keyword>
<gene>
    <name evidence="9" type="ORF">SA2016_3211</name>
</gene>